<comment type="function">
    <text evidence="2">Repressor of jasmonate responses.</text>
</comment>
<dbReference type="Pfam" id="PF06200">
    <property type="entry name" value="tify"/>
    <property type="match status" value="1"/>
</dbReference>
<dbReference type="AlphaFoldDB" id="A0A833XGB0"/>
<keyword evidence="2" id="KW-0539">Nucleus</keyword>
<evidence type="ECO:0000256" key="1">
    <source>
        <dbReference type="ARBA" id="ARBA00008614"/>
    </source>
</evidence>
<organism evidence="4 5">
    <name type="scientific">Juglans regia</name>
    <name type="common">English walnut</name>
    <dbReference type="NCBI Taxonomy" id="51240"/>
    <lineage>
        <taxon>Eukaryota</taxon>
        <taxon>Viridiplantae</taxon>
        <taxon>Streptophyta</taxon>
        <taxon>Embryophyta</taxon>
        <taxon>Tracheophyta</taxon>
        <taxon>Spermatophyta</taxon>
        <taxon>Magnoliopsida</taxon>
        <taxon>eudicotyledons</taxon>
        <taxon>Gunneridae</taxon>
        <taxon>Pentapetalae</taxon>
        <taxon>rosids</taxon>
        <taxon>fabids</taxon>
        <taxon>Fagales</taxon>
        <taxon>Juglandaceae</taxon>
        <taxon>Juglans</taxon>
    </lineage>
</organism>
<accession>A0A833XGB0</accession>
<name>A0A833XGB0_JUGRE</name>
<evidence type="ECO:0000313" key="4">
    <source>
        <dbReference type="EMBL" id="KAF5466352.1"/>
    </source>
</evidence>
<dbReference type="InterPro" id="IPR010399">
    <property type="entry name" value="Tify_dom"/>
</dbReference>
<dbReference type="PANTHER" id="PTHR33077:SF52">
    <property type="entry name" value="PROTEIN TIFY 11D"/>
    <property type="match status" value="1"/>
</dbReference>
<dbReference type="Proteomes" id="UP000619265">
    <property type="component" value="Unassembled WGS sequence"/>
</dbReference>
<evidence type="ECO:0000256" key="2">
    <source>
        <dbReference type="RuleBase" id="RU369065"/>
    </source>
</evidence>
<reference evidence="4" key="1">
    <citation type="submission" date="2015-10" db="EMBL/GenBank/DDBJ databases">
        <authorList>
            <person name="Martinez-Garcia P.J."/>
            <person name="Crepeau M.W."/>
            <person name="Puiu D."/>
            <person name="Gonzalez-Ibeas D."/>
            <person name="Whalen J."/>
            <person name="Stevens K."/>
            <person name="Paul R."/>
            <person name="Butterfield T."/>
            <person name="Britton M."/>
            <person name="Reagan R."/>
            <person name="Chakraborty S."/>
            <person name="Walawage S.L."/>
            <person name="Vasquez-Gross H.A."/>
            <person name="Cardeno C."/>
            <person name="Famula R."/>
            <person name="Pratt K."/>
            <person name="Kuruganti S."/>
            <person name="Aradhya M.K."/>
            <person name="Leslie C.A."/>
            <person name="Dandekar A.M."/>
            <person name="Salzberg S.L."/>
            <person name="Wegrzyn J.L."/>
            <person name="Langley C.H."/>
            <person name="Neale D.B."/>
        </authorList>
    </citation>
    <scope>NUCLEOTIDE SEQUENCE</scope>
    <source>
        <tissue evidence="4">Leaves</tissue>
    </source>
</reference>
<comment type="similarity">
    <text evidence="1 2">Belongs to the TIFY/JAZ family.</text>
</comment>
<dbReference type="PROSITE" id="PS51320">
    <property type="entry name" value="TIFY"/>
    <property type="match status" value="1"/>
</dbReference>
<dbReference type="InterPro" id="IPR018467">
    <property type="entry name" value="CCT_CS"/>
</dbReference>
<dbReference type="GO" id="GO:0009611">
    <property type="term" value="P:response to wounding"/>
    <property type="evidence" value="ECO:0007669"/>
    <property type="project" value="UniProtKB-UniRule"/>
</dbReference>
<proteinExistence type="inferred from homology"/>
<evidence type="ECO:0000259" key="3">
    <source>
        <dbReference type="PROSITE" id="PS51320"/>
    </source>
</evidence>
<comment type="caution">
    <text evidence="4">The sequence shown here is derived from an EMBL/GenBank/DDBJ whole genome shotgun (WGS) entry which is preliminary data.</text>
</comment>
<dbReference type="EMBL" id="LIHL02000007">
    <property type="protein sequence ID" value="KAF5466352.1"/>
    <property type="molecule type" value="Genomic_DNA"/>
</dbReference>
<comment type="domain">
    <text evidence="2">The jas domain is required for interaction with COI1.</text>
</comment>
<comment type="subcellular location">
    <subcellularLocation>
        <location evidence="2">Nucleus</location>
    </subcellularLocation>
</comment>
<dbReference type="GO" id="GO:0031347">
    <property type="term" value="P:regulation of defense response"/>
    <property type="evidence" value="ECO:0007669"/>
    <property type="project" value="UniProtKB-UniRule"/>
</dbReference>
<feature type="domain" description="Tify" evidence="3">
    <location>
        <begin position="61"/>
        <end position="96"/>
    </location>
</feature>
<dbReference type="InterPro" id="IPR040390">
    <property type="entry name" value="TIFY/JAZ"/>
</dbReference>
<evidence type="ECO:0000313" key="5">
    <source>
        <dbReference type="Proteomes" id="UP000619265"/>
    </source>
</evidence>
<dbReference type="GO" id="GO:2000022">
    <property type="term" value="P:regulation of jasmonic acid mediated signaling pathway"/>
    <property type="evidence" value="ECO:0007669"/>
    <property type="project" value="UniProtKB-UniRule"/>
</dbReference>
<dbReference type="GO" id="GO:0005634">
    <property type="term" value="C:nucleus"/>
    <property type="evidence" value="ECO:0007669"/>
    <property type="project" value="UniProtKB-SubCell"/>
</dbReference>
<dbReference type="Gramene" id="Jr07_27340_p1">
    <property type="protein sequence ID" value="cds.Jr07_27340_p1"/>
    <property type="gene ID" value="Jr07_27340"/>
</dbReference>
<dbReference type="PANTHER" id="PTHR33077">
    <property type="entry name" value="PROTEIN TIFY 4A-RELATED-RELATED"/>
    <property type="match status" value="1"/>
</dbReference>
<dbReference type="Pfam" id="PF09425">
    <property type="entry name" value="Jas_motif"/>
    <property type="match status" value="1"/>
</dbReference>
<protein>
    <recommendedName>
        <fullName evidence="2">Protein TIFY</fullName>
    </recommendedName>
    <alternativeName>
        <fullName evidence="2">Jasmonate ZIM domain-containing protein</fullName>
    </alternativeName>
</protein>
<keyword evidence="2" id="KW-1184">Jasmonic acid signaling pathway</keyword>
<gene>
    <name evidence="4" type="ORF">F2P56_016283</name>
</gene>
<reference evidence="4" key="2">
    <citation type="submission" date="2020-03" db="EMBL/GenBank/DDBJ databases">
        <title>Walnut 2.0.</title>
        <authorList>
            <person name="Marrano A."/>
            <person name="Britton M."/>
            <person name="Zimin A.V."/>
            <person name="Zaini P.A."/>
            <person name="Workman R."/>
            <person name="Puiu D."/>
            <person name="Bianco L."/>
            <person name="Allen B.J."/>
            <person name="Troggio M."/>
            <person name="Leslie C.A."/>
            <person name="Timp W."/>
            <person name="Dendekar A."/>
            <person name="Salzberg S.L."/>
            <person name="Neale D.B."/>
        </authorList>
    </citation>
    <scope>NUCLEOTIDE SEQUENCE</scope>
    <source>
        <tissue evidence="4">Leaves</tissue>
    </source>
</reference>
<sequence>MGIIGKGKFMHVIYIKHTLIQLLYGHSSYFFSFKLQSLNCFSFFLKLSVFFYGIRKLALKEPVTIAQMTIFYAGQILVLNDFPADKAREIVALASKGSSNTSSGFVSASGMDKVNSGRSMAPESTVLVATSEKNTTQERLQQQPHEIASDLPIARRASLHRFFAKRKDR</sequence>
<dbReference type="SMART" id="SM00979">
    <property type="entry name" value="TIFY"/>
    <property type="match status" value="1"/>
</dbReference>